<evidence type="ECO:0000313" key="10">
    <source>
        <dbReference type="Proteomes" id="UP001165366"/>
    </source>
</evidence>
<dbReference type="PANTHER" id="PTHR48086:SF7">
    <property type="entry name" value="SODIUM-SOLUTE SYMPORTER-RELATED"/>
    <property type="match status" value="1"/>
</dbReference>
<evidence type="ECO:0000256" key="3">
    <source>
        <dbReference type="ARBA" id="ARBA00022448"/>
    </source>
</evidence>
<feature type="transmembrane region" description="Helical" evidence="8">
    <location>
        <begin position="308"/>
        <end position="332"/>
    </location>
</feature>
<evidence type="ECO:0000256" key="7">
    <source>
        <dbReference type="RuleBase" id="RU362091"/>
    </source>
</evidence>
<feature type="transmembrane region" description="Helical" evidence="8">
    <location>
        <begin position="154"/>
        <end position="178"/>
    </location>
</feature>
<dbReference type="RefSeq" id="WP_237853248.1">
    <property type="nucleotide sequence ID" value="NZ_JAKLWS010000007.1"/>
</dbReference>
<evidence type="ECO:0000256" key="8">
    <source>
        <dbReference type="SAM" id="Phobius"/>
    </source>
</evidence>
<evidence type="ECO:0000256" key="5">
    <source>
        <dbReference type="ARBA" id="ARBA00022989"/>
    </source>
</evidence>
<feature type="transmembrane region" description="Helical" evidence="8">
    <location>
        <begin position="379"/>
        <end position="400"/>
    </location>
</feature>
<dbReference type="Proteomes" id="UP001165366">
    <property type="component" value="Unassembled WGS sequence"/>
</dbReference>
<reference evidence="9" key="2">
    <citation type="submission" date="2024-05" db="EMBL/GenBank/DDBJ databases">
        <title>Rhodohalobacter halophilus gen. nov., sp. nov., a moderately halophilic member of the family Balneolaceae.</title>
        <authorList>
            <person name="Xia J."/>
        </authorList>
    </citation>
    <scope>NUCLEOTIDE SEQUENCE</scope>
    <source>
        <strain evidence="9">WB101</strain>
    </source>
</reference>
<evidence type="ECO:0000256" key="4">
    <source>
        <dbReference type="ARBA" id="ARBA00022692"/>
    </source>
</evidence>
<organism evidence="9 10">
    <name type="scientific">Rhodohalobacter sulfatireducens</name>
    <dbReference type="NCBI Taxonomy" id="2911366"/>
    <lineage>
        <taxon>Bacteria</taxon>
        <taxon>Pseudomonadati</taxon>
        <taxon>Balneolota</taxon>
        <taxon>Balneolia</taxon>
        <taxon>Balneolales</taxon>
        <taxon>Balneolaceae</taxon>
        <taxon>Rhodohalobacter</taxon>
    </lineage>
</organism>
<feature type="transmembrane region" description="Helical" evidence="8">
    <location>
        <begin position="262"/>
        <end position="288"/>
    </location>
</feature>
<comment type="caution">
    <text evidence="9">The sequence shown here is derived from an EMBL/GenBank/DDBJ whole genome shotgun (WGS) entry which is preliminary data.</text>
</comment>
<dbReference type="InterPro" id="IPR038377">
    <property type="entry name" value="Na/Glc_symporter_sf"/>
</dbReference>
<keyword evidence="5 8" id="KW-1133">Transmembrane helix</keyword>
<dbReference type="Pfam" id="PF00474">
    <property type="entry name" value="SSF"/>
    <property type="match status" value="1"/>
</dbReference>
<evidence type="ECO:0000256" key="6">
    <source>
        <dbReference type="ARBA" id="ARBA00023136"/>
    </source>
</evidence>
<keyword evidence="3" id="KW-0813">Transport</keyword>
<keyword evidence="10" id="KW-1185">Reference proteome</keyword>
<feature type="transmembrane region" description="Helical" evidence="8">
    <location>
        <begin position="77"/>
        <end position="97"/>
    </location>
</feature>
<feature type="transmembrane region" description="Helical" evidence="8">
    <location>
        <begin position="6"/>
        <end position="25"/>
    </location>
</feature>
<name>A0ABS9KC39_9BACT</name>
<feature type="transmembrane region" description="Helical" evidence="8">
    <location>
        <begin position="353"/>
        <end position="373"/>
    </location>
</feature>
<protein>
    <submittedName>
        <fullName evidence="9">Sodium:solute symporter family protein</fullName>
    </submittedName>
</protein>
<dbReference type="InterPro" id="IPR050277">
    <property type="entry name" value="Sodium:Solute_Symporter"/>
</dbReference>
<comment type="subcellular location">
    <subcellularLocation>
        <location evidence="1">Membrane</location>
        <topology evidence="1">Multi-pass membrane protein</topology>
    </subcellularLocation>
</comment>
<dbReference type="EMBL" id="JAKLWS010000007">
    <property type="protein sequence ID" value="MCG2588406.1"/>
    <property type="molecule type" value="Genomic_DNA"/>
</dbReference>
<feature type="transmembrane region" description="Helical" evidence="8">
    <location>
        <begin position="124"/>
        <end position="148"/>
    </location>
</feature>
<dbReference type="InterPro" id="IPR001734">
    <property type="entry name" value="Na/solute_symporter"/>
</dbReference>
<accession>A0ABS9KC39</accession>
<dbReference type="PANTHER" id="PTHR48086">
    <property type="entry name" value="SODIUM/PROLINE SYMPORTER-RELATED"/>
    <property type="match status" value="1"/>
</dbReference>
<keyword evidence="6 8" id="KW-0472">Membrane</keyword>
<evidence type="ECO:0000256" key="2">
    <source>
        <dbReference type="ARBA" id="ARBA00006434"/>
    </source>
</evidence>
<sequence>MSSDFALFDWFHVALYFIFLIWLSWKKGWGEDESEEQFLLSGRKVTLPAFIATLVSTWYGGILGVGEWSYQFGISQWLILGFPFYIFSAIFAVFLAGKIRLNKALTIPEAVANQYSERAGRISALPIFILVSPAPYILMLGLIFQFLIGGDAPFLFYASLVALFSVLYITIGGFGAVLRTDMLQVVLMFSGFILLLAFAISEFGGFGTLFETLPAGHLDITGGHSLQYILVWFFIALWTFVDPSFHQRAAAAESPETAKKGIFWSIAFWVAFDFLTCFAGMYAFAILGEGLDQPVLAYPLLADQILPVGLKGIFFLSLLATIMSTLDSYLFISGQTLGRDYLVKYFPNVRPNLLTRIGILVSALIGIILIIIYPSVIDLWYVIGSVFIPGLLIPVLGIYLKPFRFPARIVYASIIGCTLVSLIWLILGTIFPNAQGGYAFYDLEPFYPGLFLAILLWIYGRFRMSE</sequence>
<evidence type="ECO:0000256" key="1">
    <source>
        <dbReference type="ARBA" id="ARBA00004141"/>
    </source>
</evidence>
<feature type="transmembrane region" description="Helical" evidence="8">
    <location>
        <begin position="446"/>
        <end position="462"/>
    </location>
</feature>
<feature type="transmembrane region" description="Helical" evidence="8">
    <location>
        <begin position="409"/>
        <end position="431"/>
    </location>
</feature>
<reference evidence="9" key="1">
    <citation type="submission" date="2022-01" db="EMBL/GenBank/DDBJ databases">
        <authorList>
            <person name="Wang Y."/>
        </authorList>
    </citation>
    <scope>NUCLEOTIDE SEQUENCE</scope>
    <source>
        <strain evidence="9">WB101</strain>
    </source>
</reference>
<dbReference type="PROSITE" id="PS50283">
    <property type="entry name" value="NA_SOLUT_SYMP_3"/>
    <property type="match status" value="1"/>
</dbReference>
<proteinExistence type="inferred from homology"/>
<keyword evidence="4 8" id="KW-0812">Transmembrane</keyword>
<dbReference type="Gene3D" id="1.20.1730.10">
    <property type="entry name" value="Sodium/glucose cotransporter"/>
    <property type="match status" value="1"/>
</dbReference>
<dbReference type="CDD" id="cd10322">
    <property type="entry name" value="SLC5sbd"/>
    <property type="match status" value="1"/>
</dbReference>
<feature type="transmembrane region" description="Helical" evidence="8">
    <location>
        <begin position="45"/>
        <end position="65"/>
    </location>
</feature>
<feature type="transmembrane region" description="Helical" evidence="8">
    <location>
        <begin position="225"/>
        <end position="241"/>
    </location>
</feature>
<comment type="similarity">
    <text evidence="2 7">Belongs to the sodium:solute symporter (SSF) (TC 2.A.21) family.</text>
</comment>
<evidence type="ECO:0000313" key="9">
    <source>
        <dbReference type="EMBL" id="MCG2588406.1"/>
    </source>
</evidence>
<gene>
    <name evidence="9" type="ORF">L6773_07520</name>
</gene>
<feature type="transmembrane region" description="Helical" evidence="8">
    <location>
        <begin position="185"/>
        <end position="205"/>
    </location>
</feature>